<dbReference type="OrthoDB" id="2365809at2759"/>
<dbReference type="AlphaFoldDB" id="A0A397SRR3"/>
<gene>
    <name evidence="1" type="ORF">C1645_827976</name>
</gene>
<protein>
    <submittedName>
        <fullName evidence="1">Uncharacterized protein</fullName>
    </submittedName>
</protein>
<organism evidence="1 2">
    <name type="scientific">Glomus cerebriforme</name>
    <dbReference type="NCBI Taxonomy" id="658196"/>
    <lineage>
        <taxon>Eukaryota</taxon>
        <taxon>Fungi</taxon>
        <taxon>Fungi incertae sedis</taxon>
        <taxon>Mucoromycota</taxon>
        <taxon>Glomeromycotina</taxon>
        <taxon>Glomeromycetes</taxon>
        <taxon>Glomerales</taxon>
        <taxon>Glomeraceae</taxon>
        <taxon>Glomus</taxon>
    </lineage>
</organism>
<name>A0A397SRR3_9GLOM</name>
<dbReference type="EMBL" id="QKYT01000315">
    <property type="protein sequence ID" value="RIA87306.1"/>
    <property type="molecule type" value="Genomic_DNA"/>
</dbReference>
<evidence type="ECO:0000313" key="1">
    <source>
        <dbReference type="EMBL" id="RIA87306.1"/>
    </source>
</evidence>
<proteinExistence type="predicted"/>
<evidence type="ECO:0000313" key="2">
    <source>
        <dbReference type="Proteomes" id="UP000265703"/>
    </source>
</evidence>
<sequence length="214" mass="24886">MLAILKLQWDEINQSLYYTARLVNQQDITTINNDFCKEEYAKSSQTIIDQLIEVSGCDNIKEIWSIKFHDSIFINVIQEISMEYLYAIDKEKEDSLNRHMNLLNKKLIYGTLHDTYKRTLQKALQSKSKSLRLIGILENFTNDNNEPESKSEELDEIHKSDKENADMFQLNELFSSAPEGTNSLAQLLKERTLQLSSWRNELFGSVPRRTNSLA</sequence>
<comment type="caution">
    <text evidence="1">The sequence shown here is derived from an EMBL/GenBank/DDBJ whole genome shotgun (WGS) entry which is preliminary data.</text>
</comment>
<dbReference type="STRING" id="658196.A0A397SRR3"/>
<keyword evidence="2" id="KW-1185">Reference proteome</keyword>
<reference evidence="1 2" key="1">
    <citation type="submission" date="2018-06" db="EMBL/GenBank/DDBJ databases">
        <title>Comparative genomics reveals the genomic features of Rhizophagus irregularis, R. cerebriforme, R. diaphanum and Gigaspora rosea, and their symbiotic lifestyle signature.</title>
        <authorList>
            <person name="Morin E."/>
            <person name="San Clemente H."/>
            <person name="Chen E.C.H."/>
            <person name="De La Providencia I."/>
            <person name="Hainaut M."/>
            <person name="Kuo A."/>
            <person name="Kohler A."/>
            <person name="Murat C."/>
            <person name="Tang N."/>
            <person name="Roy S."/>
            <person name="Loubradou J."/>
            <person name="Henrissat B."/>
            <person name="Grigoriev I.V."/>
            <person name="Corradi N."/>
            <person name="Roux C."/>
            <person name="Martin F.M."/>
        </authorList>
    </citation>
    <scope>NUCLEOTIDE SEQUENCE [LARGE SCALE GENOMIC DNA]</scope>
    <source>
        <strain evidence="1 2">DAOM 227022</strain>
    </source>
</reference>
<accession>A0A397SRR3</accession>
<dbReference type="Proteomes" id="UP000265703">
    <property type="component" value="Unassembled WGS sequence"/>
</dbReference>